<keyword evidence="4" id="KW-1185">Reference proteome</keyword>
<evidence type="ECO:0000313" key="3">
    <source>
        <dbReference type="EMBL" id="MBT0666378.1"/>
    </source>
</evidence>
<dbReference type="Proteomes" id="UP000811899">
    <property type="component" value="Unassembled WGS sequence"/>
</dbReference>
<proteinExistence type="predicted"/>
<evidence type="ECO:0000256" key="2">
    <source>
        <dbReference type="SAM" id="Phobius"/>
    </source>
</evidence>
<name>A0AAW4L5X5_9BACT</name>
<evidence type="ECO:0000256" key="1">
    <source>
        <dbReference type="SAM" id="MobiDB-lite"/>
    </source>
</evidence>
<evidence type="ECO:0008006" key="5">
    <source>
        <dbReference type="Google" id="ProtNLM"/>
    </source>
</evidence>
<dbReference type="EMBL" id="JAHCVJ010000011">
    <property type="protein sequence ID" value="MBT0666378.1"/>
    <property type="molecule type" value="Genomic_DNA"/>
</dbReference>
<sequence>MSKGTKRYSAGHLRKCIWRSLIIMNTVTIPSLICTIPGVSGDTVRRAVRALEIHGYIGKRPGRAGETTVYARTDDTPLLPATCHHCGKSFSLKVCEKDKETKKEKQTKREKLPQVETVAESGTKPAADYPYEGWHVLPQELKDRLTEEVTNDAA</sequence>
<dbReference type="AlphaFoldDB" id="A0AAW4L5X5"/>
<gene>
    <name evidence="3" type="ORF">KI809_18885</name>
</gene>
<dbReference type="RefSeq" id="WP_214173153.1">
    <property type="nucleotide sequence ID" value="NZ_JAHCVJ010000011.1"/>
</dbReference>
<feature type="region of interest" description="Disordered" evidence="1">
    <location>
        <begin position="97"/>
        <end position="130"/>
    </location>
</feature>
<keyword evidence="2" id="KW-0812">Transmembrane</keyword>
<keyword evidence="2" id="KW-1133">Transmembrane helix</keyword>
<reference evidence="3 4" key="1">
    <citation type="submission" date="2021-05" db="EMBL/GenBank/DDBJ databases">
        <title>The draft genome of Geobacter pelophilus DSM 12255.</title>
        <authorList>
            <person name="Xu Z."/>
            <person name="Masuda Y."/>
            <person name="Itoh H."/>
            <person name="Senoo K."/>
        </authorList>
    </citation>
    <scope>NUCLEOTIDE SEQUENCE [LARGE SCALE GENOMIC DNA]</scope>
    <source>
        <strain evidence="3 4">DSM 12255</strain>
    </source>
</reference>
<comment type="caution">
    <text evidence="3">The sequence shown here is derived from an EMBL/GenBank/DDBJ whole genome shotgun (WGS) entry which is preliminary data.</text>
</comment>
<organism evidence="3 4">
    <name type="scientific">Geoanaerobacter pelophilus</name>
    <dbReference type="NCBI Taxonomy" id="60036"/>
    <lineage>
        <taxon>Bacteria</taxon>
        <taxon>Pseudomonadati</taxon>
        <taxon>Thermodesulfobacteriota</taxon>
        <taxon>Desulfuromonadia</taxon>
        <taxon>Geobacterales</taxon>
        <taxon>Geobacteraceae</taxon>
        <taxon>Geoanaerobacter</taxon>
    </lineage>
</organism>
<accession>A0AAW4L5X5</accession>
<protein>
    <recommendedName>
        <fullName evidence="5">Helix-turn-helix domain-containing protein</fullName>
    </recommendedName>
</protein>
<evidence type="ECO:0000313" key="4">
    <source>
        <dbReference type="Proteomes" id="UP000811899"/>
    </source>
</evidence>
<feature type="compositionally biased region" description="Basic and acidic residues" evidence="1">
    <location>
        <begin position="97"/>
        <end position="113"/>
    </location>
</feature>
<feature type="transmembrane region" description="Helical" evidence="2">
    <location>
        <begin position="21"/>
        <end position="39"/>
    </location>
</feature>
<keyword evidence="2" id="KW-0472">Membrane</keyword>